<accession>A0A0F8ZKU1</accession>
<dbReference type="NCBIfam" id="TIGR01453">
    <property type="entry name" value="grpIintron_endo"/>
    <property type="match status" value="1"/>
</dbReference>
<evidence type="ECO:0000259" key="3">
    <source>
        <dbReference type="PROSITE" id="PS50164"/>
    </source>
</evidence>
<dbReference type="SUPFAM" id="SSF64496">
    <property type="entry name" value="DNA-binding domain of intron-encoded endonucleases"/>
    <property type="match status" value="2"/>
</dbReference>
<evidence type="ECO:0000313" key="4">
    <source>
        <dbReference type="EMBL" id="KKK60566.1"/>
    </source>
</evidence>
<dbReference type="AlphaFoldDB" id="A0A0F8ZKU1"/>
<comment type="similarity">
    <text evidence="1">To endonucleases of group I introns of fungi and phage.</text>
</comment>
<feature type="region of interest" description="Disordered" evidence="2">
    <location>
        <begin position="207"/>
        <end position="236"/>
    </location>
</feature>
<feature type="compositionally biased region" description="Basic and acidic residues" evidence="2">
    <location>
        <begin position="152"/>
        <end position="164"/>
    </location>
</feature>
<dbReference type="InterPro" id="IPR006350">
    <property type="entry name" value="Intron_endoG1"/>
</dbReference>
<dbReference type="InterPro" id="IPR035901">
    <property type="entry name" value="GIY-YIG_endonuc_sf"/>
</dbReference>
<evidence type="ECO:0000256" key="2">
    <source>
        <dbReference type="SAM" id="MobiDB-lite"/>
    </source>
</evidence>
<gene>
    <name evidence="4" type="ORF">LCGC14_3023080</name>
</gene>
<dbReference type="InterPro" id="IPR000305">
    <property type="entry name" value="GIY-YIG_endonuc"/>
</dbReference>
<reference evidence="4" key="1">
    <citation type="journal article" date="2015" name="Nature">
        <title>Complex archaea that bridge the gap between prokaryotes and eukaryotes.</title>
        <authorList>
            <person name="Spang A."/>
            <person name="Saw J.H."/>
            <person name="Jorgensen S.L."/>
            <person name="Zaremba-Niedzwiedzka K."/>
            <person name="Martijn J."/>
            <person name="Lind A.E."/>
            <person name="van Eijk R."/>
            <person name="Schleper C."/>
            <person name="Guy L."/>
            <person name="Ettema T.J."/>
        </authorList>
    </citation>
    <scope>NUCLEOTIDE SEQUENCE</scope>
</reference>
<dbReference type="GO" id="GO:0004519">
    <property type="term" value="F:endonuclease activity"/>
    <property type="evidence" value="ECO:0007669"/>
    <property type="project" value="InterPro"/>
</dbReference>
<feature type="compositionally biased region" description="Basic residues" evidence="2">
    <location>
        <begin position="224"/>
        <end position="236"/>
    </location>
</feature>
<dbReference type="Gene3D" id="3.40.1440.10">
    <property type="entry name" value="GIY-YIG endonuclease"/>
    <property type="match status" value="1"/>
</dbReference>
<dbReference type="GO" id="GO:0003677">
    <property type="term" value="F:DNA binding"/>
    <property type="evidence" value="ECO:0007669"/>
    <property type="project" value="InterPro"/>
</dbReference>
<feature type="region of interest" description="Disordered" evidence="2">
    <location>
        <begin position="137"/>
        <end position="168"/>
    </location>
</feature>
<dbReference type="InterPro" id="IPR003611">
    <property type="entry name" value="NUMOD3"/>
</dbReference>
<dbReference type="SMART" id="SM00496">
    <property type="entry name" value="IENR2"/>
    <property type="match status" value="5"/>
</dbReference>
<dbReference type="Pfam" id="PF07460">
    <property type="entry name" value="NUMOD3"/>
    <property type="match status" value="2"/>
</dbReference>
<proteinExistence type="predicted"/>
<protein>
    <recommendedName>
        <fullName evidence="3">GIY-YIG domain-containing protein</fullName>
    </recommendedName>
</protein>
<comment type="caution">
    <text evidence="4">The sequence shown here is derived from an EMBL/GenBank/DDBJ whole genome shotgun (WGS) entry which is preliminary data.</text>
</comment>
<dbReference type="EMBL" id="LAZR01062904">
    <property type="protein sequence ID" value="KKK60566.1"/>
    <property type="molecule type" value="Genomic_DNA"/>
</dbReference>
<organism evidence="4">
    <name type="scientific">marine sediment metagenome</name>
    <dbReference type="NCBI Taxonomy" id="412755"/>
    <lineage>
        <taxon>unclassified sequences</taxon>
        <taxon>metagenomes</taxon>
        <taxon>ecological metagenomes</taxon>
    </lineage>
</organism>
<feature type="domain" description="GIY-YIG" evidence="3">
    <location>
        <begin position="9"/>
        <end position="94"/>
    </location>
</feature>
<sequence length="236" mass="27268">MPNEVKICSKFYVYMYLDVDNCPFYIGKGRGNRYRVSRHVYKGVTNRFLKNKIRKVGVDNIKVHFLHRNLTEEEAFHWERYWIKYIGRRDLKEGSLVNLTDGGEGESGYTFSKESKQKMSEFAMGRIVSAGTKQKLSDINTGENHPMYGKKHSSETKQRISDSHKGKKISPETCQKMAKAHEGLQAGENNPFYGKKHSLKTKQKISDALKGEKHPMYGKPAWNRGKKMTKVIKLKE</sequence>
<evidence type="ECO:0000256" key="1">
    <source>
        <dbReference type="ARBA" id="ARBA00010045"/>
    </source>
</evidence>
<dbReference type="PROSITE" id="PS50164">
    <property type="entry name" value="GIY_YIG"/>
    <property type="match status" value="1"/>
</dbReference>
<dbReference type="SUPFAM" id="SSF82771">
    <property type="entry name" value="GIY-YIG endonuclease"/>
    <property type="match status" value="1"/>
</dbReference>
<name>A0A0F8ZKU1_9ZZZZ</name>